<dbReference type="InterPro" id="IPR011659">
    <property type="entry name" value="WD40"/>
</dbReference>
<evidence type="ECO:0000256" key="1">
    <source>
        <dbReference type="ARBA" id="ARBA00009820"/>
    </source>
</evidence>
<organism evidence="2 3">
    <name type="scientific">Quadrisphaera granulorum</name>
    <dbReference type="NCBI Taxonomy" id="317664"/>
    <lineage>
        <taxon>Bacteria</taxon>
        <taxon>Bacillati</taxon>
        <taxon>Actinomycetota</taxon>
        <taxon>Actinomycetes</taxon>
        <taxon>Kineosporiales</taxon>
        <taxon>Kineosporiaceae</taxon>
        <taxon>Quadrisphaera</taxon>
    </lineage>
</organism>
<evidence type="ECO:0000313" key="3">
    <source>
        <dbReference type="Proteomes" id="UP000245469"/>
    </source>
</evidence>
<dbReference type="Gene3D" id="2.120.10.30">
    <property type="entry name" value="TolB, C-terminal domain"/>
    <property type="match status" value="1"/>
</dbReference>
<dbReference type="PANTHER" id="PTHR36842">
    <property type="entry name" value="PROTEIN TOLB HOMOLOG"/>
    <property type="match status" value="1"/>
</dbReference>
<sequence>MWIGRSAAASPLCDAPPPREPLGLYVADVADTETPDGTGLTGVRRVADLAPTANLAVPSPDGRTVAVVDLGENAGPCDGGTARLVLFDVATGAQSAVTGLTERIGVPHWSPDGHTLALDGDDFATGQTRDVVLVDVPSATARRIVTASSVESSPVFSPDGRHLAFLRHDDGARGLASASIVLADADSGLARVLALTGTDDEDLVWSRDGSQLVVAGARIEPTCDGDGGSSGDDGGCDVAGADPGVRTVDVATGELRSLSVTAALLQSQLTVSP</sequence>
<dbReference type="AlphaFoldDB" id="A0A316AAY0"/>
<reference evidence="2 3" key="1">
    <citation type="submission" date="2018-03" db="EMBL/GenBank/DDBJ databases">
        <title>Genomic Encyclopedia of Archaeal and Bacterial Type Strains, Phase II (KMG-II): from individual species to whole genera.</title>
        <authorList>
            <person name="Goeker M."/>
        </authorList>
    </citation>
    <scope>NUCLEOTIDE SEQUENCE [LARGE SCALE GENOMIC DNA]</scope>
    <source>
        <strain evidence="2 3">DSM 44889</strain>
    </source>
</reference>
<accession>A0A316AAY0</accession>
<dbReference type="Pfam" id="PF07676">
    <property type="entry name" value="PD40"/>
    <property type="match status" value="1"/>
</dbReference>
<dbReference type="Proteomes" id="UP000245469">
    <property type="component" value="Unassembled WGS sequence"/>
</dbReference>
<comment type="caution">
    <text evidence="2">The sequence shown here is derived from an EMBL/GenBank/DDBJ whole genome shotgun (WGS) entry which is preliminary data.</text>
</comment>
<gene>
    <name evidence="2" type="ORF">BXY45_10611</name>
</gene>
<evidence type="ECO:0000313" key="2">
    <source>
        <dbReference type="EMBL" id="PWJ54569.1"/>
    </source>
</evidence>
<comment type="similarity">
    <text evidence="1">Belongs to the TolB family.</text>
</comment>
<keyword evidence="3" id="KW-1185">Reference proteome</keyword>
<dbReference type="EMBL" id="QGDQ01000006">
    <property type="protein sequence ID" value="PWJ54569.1"/>
    <property type="molecule type" value="Genomic_DNA"/>
</dbReference>
<name>A0A316AAY0_9ACTN</name>
<dbReference type="InterPro" id="IPR011042">
    <property type="entry name" value="6-blade_b-propeller_TolB-like"/>
</dbReference>
<protein>
    <submittedName>
        <fullName evidence="2">WD40 repeat protein</fullName>
    </submittedName>
</protein>
<dbReference type="SUPFAM" id="SSF69304">
    <property type="entry name" value="Tricorn protease N-terminal domain"/>
    <property type="match status" value="1"/>
</dbReference>
<proteinExistence type="inferred from homology"/>